<dbReference type="EMBL" id="BARU01023290">
    <property type="protein sequence ID" value="GAH51399.1"/>
    <property type="molecule type" value="Genomic_DNA"/>
</dbReference>
<reference evidence="1" key="1">
    <citation type="journal article" date="2014" name="Front. Microbiol.">
        <title>High frequency of phylogenetically diverse reductive dehalogenase-homologous genes in deep subseafloor sedimentary metagenomes.</title>
        <authorList>
            <person name="Kawai M."/>
            <person name="Futagami T."/>
            <person name="Toyoda A."/>
            <person name="Takaki Y."/>
            <person name="Nishi S."/>
            <person name="Hori S."/>
            <person name="Arai W."/>
            <person name="Tsubouchi T."/>
            <person name="Morono Y."/>
            <person name="Uchiyama I."/>
            <person name="Ito T."/>
            <person name="Fujiyama A."/>
            <person name="Inagaki F."/>
            <person name="Takami H."/>
        </authorList>
    </citation>
    <scope>NUCLEOTIDE SEQUENCE</scope>
    <source>
        <strain evidence="1">Expedition CK06-06</strain>
    </source>
</reference>
<evidence type="ECO:0000313" key="1">
    <source>
        <dbReference type="EMBL" id="GAH51399.1"/>
    </source>
</evidence>
<gene>
    <name evidence="1" type="ORF">S03H2_37815</name>
</gene>
<organism evidence="1">
    <name type="scientific">marine sediment metagenome</name>
    <dbReference type="NCBI Taxonomy" id="412755"/>
    <lineage>
        <taxon>unclassified sequences</taxon>
        <taxon>metagenomes</taxon>
        <taxon>ecological metagenomes</taxon>
    </lineage>
</organism>
<accession>X1HC23</accession>
<name>X1HC23_9ZZZZ</name>
<comment type="caution">
    <text evidence="1">The sequence shown here is derived from an EMBL/GenBank/DDBJ whole genome shotgun (WGS) entry which is preliminary data.</text>
</comment>
<sequence>MRGKMIKKCKRCEKERRIYAKGFCESCYVFQSDYYQSGKANKNAVKWKKNNPKRYKQSINEFKERNPTYWRDIMRVRTNVKNPYQNDKEM</sequence>
<proteinExistence type="predicted"/>
<dbReference type="AlphaFoldDB" id="X1HC23"/>
<protein>
    <submittedName>
        <fullName evidence="1">Uncharacterized protein</fullName>
    </submittedName>
</protein>